<gene>
    <name evidence="1" type="primary">gatC</name>
    <name evidence="2" type="ORF">A3D07_04035</name>
</gene>
<dbReference type="InterPro" id="IPR003837">
    <property type="entry name" value="GatC"/>
</dbReference>
<comment type="caution">
    <text evidence="2">The sequence shown here is derived from an EMBL/GenBank/DDBJ whole genome shotgun (WGS) entry which is preliminary data.</text>
</comment>
<dbReference type="STRING" id="1797716.A3D07_04035"/>
<comment type="subunit">
    <text evidence="1">Heterotrimer of A, B and C subunits.</text>
</comment>
<keyword evidence="1" id="KW-0067">ATP-binding</keyword>
<dbReference type="EMBL" id="MFBF01000060">
    <property type="protein sequence ID" value="OGD89865.1"/>
    <property type="molecule type" value="Genomic_DNA"/>
</dbReference>
<dbReference type="NCBIfam" id="TIGR00135">
    <property type="entry name" value="gatC"/>
    <property type="match status" value="1"/>
</dbReference>
<evidence type="ECO:0000256" key="1">
    <source>
        <dbReference type="HAMAP-Rule" id="MF_00122"/>
    </source>
</evidence>
<proteinExistence type="inferred from homology"/>
<sequence>MKKKQKPEIDIDYVSKLANIPLSGKEKAVFEEQLKDVLNYISKLNGIDTDSIEPIGHITNLQNVLREDKPAPSLSQDDALKNAPKTYNGFFEVDAIFEEQ</sequence>
<dbReference type="GO" id="GO:0050566">
    <property type="term" value="F:asparaginyl-tRNA synthase (glutamine-hydrolyzing) activity"/>
    <property type="evidence" value="ECO:0007669"/>
    <property type="project" value="RHEA"/>
</dbReference>
<reference evidence="2 3" key="1">
    <citation type="journal article" date="2016" name="Nat. Commun.">
        <title>Thousands of microbial genomes shed light on interconnected biogeochemical processes in an aquifer system.</title>
        <authorList>
            <person name="Anantharaman K."/>
            <person name="Brown C.T."/>
            <person name="Hug L.A."/>
            <person name="Sharon I."/>
            <person name="Castelle C.J."/>
            <person name="Probst A.J."/>
            <person name="Thomas B.C."/>
            <person name="Singh A."/>
            <person name="Wilkins M.J."/>
            <person name="Karaoz U."/>
            <person name="Brodie E.L."/>
            <person name="Williams K.H."/>
            <person name="Hubbard S.S."/>
            <person name="Banfield J.F."/>
        </authorList>
    </citation>
    <scope>NUCLEOTIDE SEQUENCE [LARGE SCALE GENOMIC DNA]</scope>
</reference>
<comment type="function">
    <text evidence="1">Allows the formation of correctly charged Asn-tRNA(Asn) or Gln-tRNA(Gln) through the transamidation of misacylated Asp-tRNA(Asn) or Glu-tRNA(Gln) in organisms which lack either or both of asparaginyl-tRNA or glutaminyl-tRNA synthetases. The reaction takes place in the presence of glutamine and ATP through an activated phospho-Asp-tRNA(Asn) or phospho-Glu-tRNA(Gln).</text>
</comment>
<name>A0A1F5GDE4_9BACT</name>
<dbReference type="SUPFAM" id="SSF141000">
    <property type="entry name" value="Glu-tRNAGln amidotransferase C subunit"/>
    <property type="match status" value="1"/>
</dbReference>
<dbReference type="GO" id="GO:0006412">
    <property type="term" value="P:translation"/>
    <property type="evidence" value="ECO:0007669"/>
    <property type="project" value="UniProtKB-UniRule"/>
</dbReference>
<dbReference type="Pfam" id="PF02686">
    <property type="entry name" value="GatC"/>
    <property type="match status" value="1"/>
</dbReference>
<dbReference type="PANTHER" id="PTHR15004:SF0">
    <property type="entry name" value="GLUTAMYL-TRNA(GLN) AMIDOTRANSFERASE SUBUNIT C, MITOCHONDRIAL"/>
    <property type="match status" value="1"/>
</dbReference>
<dbReference type="Gene3D" id="1.10.20.60">
    <property type="entry name" value="Glu-tRNAGln amidotransferase C subunit, N-terminal domain"/>
    <property type="match status" value="1"/>
</dbReference>
<accession>A0A1F5GDE4</accession>
<comment type="catalytic activity">
    <reaction evidence="1">
        <text>L-aspartyl-tRNA(Asn) + L-glutamine + ATP + H2O = L-asparaginyl-tRNA(Asn) + L-glutamate + ADP + phosphate + 2 H(+)</text>
        <dbReference type="Rhea" id="RHEA:14513"/>
        <dbReference type="Rhea" id="RHEA-COMP:9674"/>
        <dbReference type="Rhea" id="RHEA-COMP:9677"/>
        <dbReference type="ChEBI" id="CHEBI:15377"/>
        <dbReference type="ChEBI" id="CHEBI:15378"/>
        <dbReference type="ChEBI" id="CHEBI:29985"/>
        <dbReference type="ChEBI" id="CHEBI:30616"/>
        <dbReference type="ChEBI" id="CHEBI:43474"/>
        <dbReference type="ChEBI" id="CHEBI:58359"/>
        <dbReference type="ChEBI" id="CHEBI:78515"/>
        <dbReference type="ChEBI" id="CHEBI:78516"/>
        <dbReference type="ChEBI" id="CHEBI:456216"/>
    </reaction>
</comment>
<dbReference type="InterPro" id="IPR036113">
    <property type="entry name" value="Asp/Glu-ADT_sf_sub_c"/>
</dbReference>
<dbReference type="GO" id="GO:0006450">
    <property type="term" value="P:regulation of translational fidelity"/>
    <property type="evidence" value="ECO:0007669"/>
    <property type="project" value="InterPro"/>
</dbReference>
<dbReference type="EC" id="6.3.5.-" evidence="1"/>
<protein>
    <recommendedName>
        <fullName evidence="1">Aspartyl/glutamyl-tRNA(Asn/Gln) amidotransferase subunit C</fullName>
        <shortName evidence="1">Asp/Glu-ADT subunit C</shortName>
        <ecNumber evidence="1">6.3.5.-</ecNumber>
    </recommendedName>
</protein>
<comment type="catalytic activity">
    <reaction evidence="1">
        <text>L-glutamyl-tRNA(Gln) + L-glutamine + ATP + H2O = L-glutaminyl-tRNA(Gln) + L-glutamate + ADP + phosphate + H(+)</text>
        <dbReference type="Rhea" id="RHEA:17521"/>
        <dbReference type="Rhea" id="RHEA-COMP:9681"/>
        <dbReference type="Rhea" id="RHEA-COMP:9684"/>
        <dbReference type="ChEBI" id="CHEBI:15377"/>
        <dbReference type="ChEBI" id="CHEBI:15378"/>
        <dbReference type="ChEBI" id="CHEBI:29985"/>
        <dbReference type="ChEBI" id="CHEBI:30616"/>
        <dbReference type="ChEBI" id="CHEBI:43474"/>
        <dbReference type="ChEBI" id="CHEBI:58359"/>
        <dbReference type="ChEBI" id="CHEBI:78520"/>
        <dbReference type="ChEBI" id="CHEBI:78521"/>
        <dbReference type="ChEBI" id="CHEBI:456216"/>
    </reaction>
</comment>
<dbReference type="GO" id="GO:0005524">
    <property type="term" value="F:ATP binding"/>
    <property type="evidence" value="ECO:0007669"/>
    <property type="project" value="UniProtKB-KW"/>
</dbReference>
<keyword evidence="1" id="KW-0436">Ligase</keyword>
<evidence type="ECO:0000313" key="3">
    <source>
        <dbReference type="Proteomes" id="UP000177124"/>
    </source>
</evidence>
<dbReference type="GO" id="GO:0070681">
    <property type="term" value="P:glutaminyl-tRNAGln biosynthesis via transamidation"/>
    <property type="evidence" value="ECO:0007669"/>
    <property type="project" value="TreeGrafter"/>
</dbReference>
<keyword evidence="1" id="KW-0648">Protein biosynthesis</keyword>
<dbReference type="HAMAP" id="MF_00122">
    <property type="entry name" value="GatC"/>
    <property type="match status" value="1"/>
</dbReference>
<comment type="similarity">
    <text evidence="1">Belongs to the GatC family.</text>
</comment>
<keyword evidence="1" id="KW-0547">Nucleotide-binding</keyword>
<dbReference type="Proteomes" id="UP000177124">
    <property type="component" value="Unassembled WGS sequence"/>
</dbReference>
<dbReference type="GO" id="GO:0050567">
    <property type="term" value="F:glutaminyl-tRNA synthase (glutamine-hydrolyzing) activity"/>
    <property type="evidence" value="ECO:0007669"/>
    <property type="project" value="UniProtKB-UniRule"/>
</dbReference>
<evidence type="ECO:0000313" key="2">
    <source>
        <dbReference type="EMBL" id="OGD89865.1"/>
    </source>
</evidence>
<dbReference type="PANTHER" id="PTHR15004">
    <property type="entry name" value="GLUTAMYL-TRNA(GLN) AMIDOTRANSFERASE SUBUNIT C, MITOCHONDRIAL"/>
    <property type="match status" value="1"/>
</dbReference>
<organism evidence="2 3">
    <name type="scientific">Candidatus Curtissbacteria bacterium RIFCSPHIGHO2_02_FULL_42_15</name>
    <dbReference type="NCBI Taxonomy" id="1797716"/>
    <lineage>
        <taxon>Bacteria</taxon>
        <taxon>Candidatus Curtissiibacteriota</taxon>
    </lineage>
</organism>
<dbReference type="AlphaFoldDB" id="A0A1F5GDE4"/>